<dbReference type="InterPro" id="IPR036927">
    <property type="entry name" value="Cyt_c_oxase-like_su1_sf"/>
</dbReference>
<dbReference type="GO" id="GO:0016020">
    <property type="term" value="C:membrane"/>
    <property type="evidence" value="ECO:0007669"/>
    <property type="project" value="InterPro"/>
</dbReference>
<feature type="transmembrane region" description="Helical" evidence="1">
    <location>
        <begin position="354"/>
        <end position="378"/>
    </location>
</feature>
<feature type="transmembrane region" description="Helical" evidence="1">
    <location>
        <begin position="144"/>
        <end position="165"/>
    </location>
</feature>
<name>A0A381NG32_9ZZZZ</name>
<organism evidence="3">
    <name type="scientific">marine metagenome</name>
    <dbReference type="NCBI Taxonomy" id="408172"/>
    <lineage>
        <taxon>unclassified sequences</taxon>
        <taxon>metagenomes</taxon>
        <taxon>ecological metagenomes</taxon>
    </lineage>
</organism>
<keyword evidence="1" id="KW-0472">Membrane</keyword>
<dbReference type="PROSITE" id="PS50855">
    <property type="entry name" value="COX1"/>
    <property type="match status" value="1"/>
</dbReference>
<dbReference type="InterPro" id="IPR000883">
    <property type="entry name" value="Cyt_C_Oxase_1"/>
</dbReference>
<dbReference type="Pfam" id="PF00115">
    <property type="entry name" value="COX1"/>
    <property type="match status" value="1"/>
</dbReference>
<dbReference type="GO" id="GO:0004129">
    <property type="term" value="F:cytochrome-c oxidase activity"/>
    <property type="evidence" value="ECO:0007669"/>
    <property type="project" value="InterPro"/>
</dbReference>
<feature type="transmembrane region" description="Helical" evidence="1">
    <location>
        <begin position="441"/>
        <end position="467"/>
    </location>
</feature>
<accession>A0A381NG32</accession>
<evidence type="ECO:0000259" key="2">
    <source>
        <dbReference type="PROSITE" id="PS50855"/>
    </source>
</evidence>
<feature type="transmembrane region" description="Helical" evidence="1">
    <location>
        <begin position="38"/>
        <end position="58"/>
    </location>
</feature>
<feature type="transmembrane region" description="Helical" evidence="1">
    <location>
        <begin position="327"/>
        <end position="348"/>
    </location>
</feature>
<dbReference type="GO" id="GO:0009060">
    <property type="term" value="P:aerobic respiration"/>
    <property type="evidence" value="ECO:0007669"/>
    <property type="project" value="InterPro"/>
</dbReference>
<evidence type="ECO:0000256" key="1">
    <source>
        <dbReference type="SAM" id="Phobius"/>
    </source>
</evidence>
<dbReference type="Gene3D" id="1.20.210.10">
    <property type="entry name" value="Cytochrome c oxidase-like, subunit I domain"/>
    <property type="match status" value="1"/>
</dbReference>
<feature type="transmembrane region" description="Helical" evidence="1">
    <location>
        <begin position="78"/>
        <end position="99"/>
    </location>
</feature>
<dbReference type="GO" id="GO:0020037">
    <property type="term" value="F:heme binding"/>
    <property type="evidence" value="ECO:0007669"/>
    <property type="project" value="InterPro"/>
</dbReference>
<feature type="transmembrane region" description="Helical" evidence="1">
    <location>
        <begin position="402"/>
        <end position="421"/>
    </location>
</feature>
<dbReference type="InterPro" id="IPR023616">
    <property type="entry name" value="Cyt_c_oxase-like_su1_dom"/>
</dbReference>
<evidence type="ECO:0000313" key="3">
    <source>
        <dbReference type="EMBL" id="SUZ53487.1"/>
    </source>
</evidence>
<protein>
    <recommendedName>
        <fullName evidence="2">Cytochrome oxidase subunit I profile domain-containing protein</fullName>
    </recommendedName>
</protein>
<gene>
    <name evidence="3" type="ORF">METZ01_LOCUS6341</name>
</gene>
<feature type="transmembrane region" description="Helical" evidence="1">
    <location>
        <begin position="214"/>
        <end position="231"/>
    </location>
</feature>
<proteinExistence type="predicted"/>
<reference evidence="3" key="1">
    <citation type="submission" date="2018-05" db="EMBL/GenBank/DDBJ databases">
        <authorList>
            <person name="Lanie J.A."/>
            <person name="Ng W.-L."/>
            <person name="Kazmierczak K.M."/>
            <person name="Andrzejewski T.M."/>
            <person name="Davidsen T.M."/>
            <person name="Wayne K.J."/>
            <person name="Tettelin H."/>
            <person name="Glass J.I."/>
            <person name="Rusch D."/>
            <person name="Podicherti R."/>
            <person name="Tsui H.-C.T."/>
            <person name="Winkler M.E."/>
        </authorList>
    </citation>
    <scope>NUCLEOTIDE SEQUENCE</scope>
</reference>
<feature type="transmembrane region" description="Helical" evidence="1">
    <location>
        <begin position="119"/>
        <end position="138"/>
    </location>
</feature>
<dbReference type="AlphaFoldDB" id="A0A381NG32"/>
<sequence>MNPTLERELVPNETSSRLLSFAQGHPVRQFATIMFIRGGLIAIAVTLVGGILAALYSVPALAPSFQSVGLDLRQLRPIHTAFASAWIFLGGVAVVHRWLQDHGGVVTWGDRWRLRVQVLSWAAAGIGILLTLSLGVGSGREYVGFHPIFSALILVGWLCYLWNFFRIAGPNFFQRPVYITMWGVGMLFFVVTFVEQHLYLIPSFFGNPVQDLQVQWKATGTLVGSFNLFVYGSVIYIGERISRDSSYGHSKIAYALFAVGLLNSFTNFAHHTYHLPQDHLVKWISFVVSMAEITVLCRAVYDVWGLVSVAESGEFSATRDSFAASKYWTVFILFSAILISIPPLNAIIHGTYAVTGHAMGATIGIDSMILLGAIIWILGEHLRAREGDLAAESFNTAGMRRIVLWLNLSVAALVVWLHVSGVVTGVTRVILSPGETYVPPAWLAGSNGVLFAVTGGVATVFFGALLWRLCPTAFRYWWVSEERA</sequence>
<dbReference type="SUPFAM" id="SSF81442">
    <property type="entry name" value="Cytochrome c oxidase subunit I-like"/>
    <property type="match status" value="1"/>
</dbReference>
<dbReference type="EMBL" id="UINC01000333">
    <property type="protein sequence ID" value="SUZ53487.1"/>
    <property type="molecule type" value="Genomic_DNA"/>
</dbReference>
<keyword evidence="1" id="KW-1133">Transmembrane helix</keyword>
<keyword evidence="1" id="KW-0812">Transmembrane</keyword>
<feature type="transmembrane region" description="Helical" evidence="1">
    <location>
        <begin position="177"/>
        <end position="194"/>
    </location>
</feature>
<feature type="domain" description="Cytochrome oxidase subunit I profile" evidence="2">
    <location>
        <begin position="185"/>
        <end position="484"/>
    </location>
</feature>